<dbReference type="InterPro" id="IPR028994">
    <property type="entry name" value="Integrin_alpha_N"/>
</dbReference>
<name>A0A0B7B4H8_9EUPU</name>
<dbReference type="EMBL" id="HACG01040922">
    <property type="protein sequence ID" value="CEK87787.1"/>
    <property type="molecule type" value="Transcribed_RNA"/>
</dbReference>
<dbReference type="PRINTS" id="PR00718">
    <property type="entry name" value="PHPHLIPASED"/>
</dbReference>
<feature type="repeat" description="FG-GAP" evidence="5">
    <location>
        <begin position="221"/>
        <end position="284"/>
    </location>
</feature>
<organism evidence="7">
    <name type="scientific">Arion vulgaris</name>
    <dbReference type="NCBI Taxonomy" id="1028688"/>
    <lineage>
        <taxon>Eukaryota</taxon>
        <taxon>Metazoa</taxon>
        <taxon>Spiralia</taxon>
        <taxon>Lophotrochozoa</taxon>
        <taxon>Mollusca</taxon>
        <taxon>Gastropoda</taxon>
        <taxon>Heterobranchia</taxon>
        <taxon>Euthyneura</taxon>
        <taxon>Panpulmonata</taxon>
        <taxon>Eupulmonata</taxon>
        <taxon>Stylommatophora</taxon>
        <taxon>Helicina</taxon>
        <taxon>Arionoidea</taxon>
        <taxon>Arionidae</taxon>
        <taxon>Arion</taxon>
    </lineage>
</organism>
<feature type="repeat" description="FG-GAP" evidence="5">
    <location>
        <begin position="150"/>
        <end position="211"/>
    </location>
</feature>
<dbReference type="Gene3D" id="2.130.10.130">
    <property type="entry name" value="Integrin alpha, N-terminal"/>
    <property type="match status" value="3"/>
</dbReference>
<feature type="repeat" description="FG-GAP" evidence="5">
    <location>
        <begin position="490"/>
        <end position="556"/>
    </location>
</feature>
<dbReference type="EMBL" id="HACG01040921">
    <property type="protein sequence ID" value="CEK87786.1"/>
    <property type="molecule type" value="Transcribed_RNA"/>
</dbReference>
<evidence type="ECO:0000256" key="1">
    <source>
        <dbReference type="ARBA" id="ARBA00022729"/>
    </source>
</evidence>
<dbReference type="Pfam" id="PF01839">
    <property type="entry name" value="FG-GAP"/>
    <property type="match status" value="3"/>
</dbReference>
<dbReference type="SUPFAM" id="SSF69318">
    <property type="entry name" value="Integrin alpha N-terminal domain"/>
    <property type="match status" value="1"/>
</dbReference>
<evidence type="ECO:0000313" key="7">
    <source>
        <dbReference type="EMBL" id="CEK87787.1"/>
    </source>
</evidence>
<evidence type="ECO:0000256" key="4">
    <source>
        <dbReference type="ARBA" id="ARBA00023180"/>
    </source>
</evidence>
<accession>A0A0B7B4H8</accession>
<evidence type="ECO:0008006" key="8">
    <source>
        <dbReference type="Google" id="ProtNLM"/>
    </source>
</evidence>
<dbReference type="PANTHER" id="PTHR23221">
    <property type="entry name" value="GLYCOSYLPHOSPHATIDYLINOSITOL PHOSPHOLIPASE D"/>
    <property type="match status" value="1"/>
</dbReference>
<gene>
    <name evidence="7" type="primary">ORF161425</name>
    <name evidence="6" type="synonym">ORF161419</name>
</gene>
<dbReference type="PANTHER" id="PTHR23221:SF7">
    <property type="entry name" value="PHOSPHATIDYLINOSITOL-GLYCAN-SPECIFIC PHOSPHOLIPASE D"/>
    <property type="match status" value="1"/>
</dbReference>
<proteinExistence type="predicted"/>
<keyword evidence="3" id="KW-0378">Hydrolase</keyword>
<feature type="non-terminal residue" evidence="7">
    <location>
        <position position="1"/>
    </location>
</feature>
<dbReference type="GO" id="GO:0031012">
    <property type="term" value="C:extracellular matrix"/>
    <property type="evidence" value="ECO:0007669"/>
    <property type="project" value="TreeGrafter"/>
</dbReference>
<sequence length="626" mass="68325">KKYFPISAKGSTFLVDDLYSYFLGGIEDMAVWTQRIWRHFTFAMENGQSKCHMDFNPLFIRCNDTSKPMLWRKNTAVLKNGFYIQPNLSSSSLSDVDVEKSGKGVVLKPGKMLKRKIQLALGDVEANHLVTKHKLQYMRKLRVNADNYMLPSAILTTESSYARLGSAYAVADLNSDGNDDVVIGLPGFYSTSNQKNGMVVILFGTDNGLNISTLDIVRAADVKIPGPEDQHGAHSQFGSSLAILDIDKDGRLDIAVGSPSFGSVNLTYTGKVFIYSPVSEKQYSLLSSIGCKDVYCNLGTTLATGDLNSDLYNDLIIGSSFAPGQGEQRGTVGVIYADTKYAGKMSLITLSSSDFYMQGSQNYSWFGSSLAVKKFSGKNETYLAVGEPSYRKCARSDCAFDPRDIQTVGQVYLLSTNGSTVQLNQKIQGVEKFQLFGAQVAFGRPFGQSADILAIAATGQNVTGHVFIISAKFEQVGSVFLYNISSSSQNPITVFNGDRRFARFGGHIKFSDVNRDGFDDLIIGAPLRTDDITEELTGADQGRVYIYLGGPNFPKGNATSNCGVTEPVEPCPGKQAWRELHFEEDYARFGSEVAVVYCKNKVTVLVTAEHSSNGARLSGAIGVFEF</sequence>
<keyword evidence="4" id="KW-0325">Glycoprotein</keyword>
<dbReference type="AlphaFoldDB" id="A0A0B7B4H8"/>
<keyword evidence="2" id="KW-0677">Repeat</keyword>
<keyword evidence="1" id="KW-0732">Signal</keyword>
<dbReference type="SMART" id="SM00191">
    <property type="entry name" value="Int_alpha"/>
    <property type="match status" value="6"/>
</dbReference>
<evidence type="ECO:0000256" key="5">
    <source>
        <dbReference type="PROSITE-ProRule" id="PRU00803"/>
    </source>
</evidence>
<dbReference type="GO" id="GO:0004621">
    <property type="term" value="F:glycosylphosphatidylinositol phospholipase D activity"/>
    <property type="evidence" value="ECO:0007669"/>
    <property type="project" value="InterPro"/>
</dbReference>
<feature type="repeat" description="FG-GAP" evidence="5">
    <location>
        <begin position="285"/>
        <end position="344"/>
    </location>
</feature>
<dbReference type="InterPro" id="IPR013519">
    <property type="entry name" value="Int_alpha_beta-p"/>
</dbReference>
<evidence type="ECO:0000256" key="2">
    <source>
        <dbReference type="ARBA" id="ARBA00022737"/>
    </source>
</evidence>
<evidence type="ECO:0000256" key="3">
    <source>
        <dbReference type="ARBA" id="ARBA00022801"/>
    </source>
</evidence>
<protein>
    <recommendedName>
        <fullName evidence="8">Integrin alpha-2 domain-containing protein</fullName>
    </recommendedName>
</protein>
<dbReference type="PROSITE" id="PS51470">
    <property type="entry name" value="FG_GAP"/>
    <property type="match status" value="4"/>
</dbReference>
<dbReference type="GO" id="GO:0005615">
    <property type="term" value="C:extracellular space"/>
    <property type="evidence" value="ECO:0007669"/>
    <property type="project" value="TreeGrafter"/>
</dbReference>
<reference evidence="7" key="1">
    <citation type="submission" date="2014-12" db="EMBL/GenBank/DDBJ databases">
        <title>Insight into the proteome of Arion vulgaris.</title>
        <authorList>
            <person name="Aradska J."/>
            <person name="Bulat T."/>
            <person name="Smidak R."/>
            <person name="Sarate P."/>
            <person name="Gangsoo J."/>
            <person name="Sialana F."/>
            <person name="Bilban M."/>
            <person name="Lubec G."/>
        </authorList>
    </citation>
    <scope>NUCLEOTIDE SEQUENCE</scope>
    <source>
        <tissue evidence="7">Skin</tissue>
    </source>
</reference>
<evidence type="ECO:0000313" key="6">
    <source>
        <dbReference type="EMBL" id="CEK87786.1"/>
    </source>
</evidence>
<dbReference type="InterPro" id="IPR013517">
    <property type="entry name" value="FG-GAP"/>
</dbReference>
<dbReference type="InterPro" id="IPR001028">
    <property type="entry name" value="Gprt_PLipase_D"/>
</dbReference>